<dbReference type="PANTHER" id="PTHR19848">
    <property type="entry name" value="WD40 REPEAT PROTEIN"/>
    <property type="match status" value="1"/>
</dbReference>
<evidence type="ECO:0000256" key="4">
    <source>
        <dbReference type="ARBA" id="ARBA00023004"/>
    </source>
</evidence>
<reference evidence="10" key="1">
    <citation type="journal article" date="2019" name="Int. J. Syst. Evol. Microbiol.">
        <title>The Global Catalogue of Microorganisms (GCM) 10K type strain sequencing project: providing services to taxonomists for standard genome sequencing and annotation.</title>
        <authorList>
            <consortium name="The Broad Institute Genomics Platform"/>
            <consortium name="The Broad Institute Genome Sequencing Center for Infectious Disease"/>
            <person name="Wu L."/>
            <person name="Ma J."/>
        </authorList>
    </citation>
    <scope>NUCLEOTIDE SEQUENCE [LARGE SCALE GENOMIC DNA]</scope>
    <source>
        <strain evidence="10">JCM 18053</strain>
    </source>
</reference>
<dbReference type="PROSITE" id="PS50294">
    <property type="entry name" value="WD_REPEATS_REGION"/>
    <property type="match status" value="3"/>
</dbReference>
<dbReference type="PANTHER" id="PTHR19848:SF8">
    <property type="entry name" value="F-BOX AND WD REPEAT DOMAIN CONTAINING 7"/>
    <property type="match status" value="1"/>
</dbReference>
<feature type="repeat" description="WD" evidence="5">
    <location>
        <begin position="624"/>
        <end position="665"/>
    </location>
</feature>
<evidence type="ECO:0000256" key="5">
    <source>
        <dbReference type="PROSITE-ProRule" id="PRU00221"/>
    </source>
</evidence>
<proteinExistence type="predicted"/>
<dbReference type="Proteomes" id="UP001499852">
    <property type="component" value="Unassembled WGS sequence"/>
</dbReference>
<dbReference type="InterPro" id="IPR001680">
    <property type="entry name" value="WD40_rpt"/>
</dbReference>
<keyword evidence="2 6" id="KW-0479">Metal-binding</keyword>
<dbReference type="EMBL" id="BAABIA010000004">
    <property type="protein sequence ID" value="GAA5140925.1"/>
    <property type="molecule type" value="Genomic_DNA"/>
</dbReference>
<evidence type="ECO:0000256" key="6">
    <source>
        <dbReference type="PROSITE-ProRule" id="PRU00433"/>
    </source>
</evidence>
<evidence type="ECO:0000313" key="9">
    <source>
        <dbReference type="EMBL" id="GAA5140925.1"/>
    </source>
</evidence>
<dbReference type="InterPro" id="IPR015943">
    <property type="entry name" value="WD40/YVTN_repeat-like_dom_sf"/>
</dbReference>
<dbReference type="PROSITE" id="PS50082">
    <property type="entry name" value="WD_REPEATS_2"/>
    <property type="match status" value="4"/>
</dbReference>
<feature type="coiled-coil region" evidence="7">
    <location>
        <begin position="422"/>
        <end position="470"/>
    </location>
</feature>
<keyword evidence="4 6" id="KW-0408">Iron</keyword>
<feature type="repeat" description="WD" evidence="5">
    <location>
        <begin position="263"/>
        <end position="304"/>
    </location>
</feature>
<dbReference type="RefSeq" id="WP_345736633.1">
    <property type="nucleotide sequence ID" value="NZ_BAABIA010000004.1"/>
</dbReference>
<evidence type="ECO:0000256" key="3">
    <source>
        <dbReference type="ARBA" id="ARBA00022737"/>
    </source>
</evidence>
<dbReference type="PROSITE" id="PS00678">
    <property type="entry name" value="WD_REPEATS_1"/>
    <property type="match status" value="1"/>
</dbReference>
<evidence type="ECO:0000256" key="7">
    <source>
        <dbReference type="SAM" id="Coils"/>
    </source>
</evidence>
<protein>
    <recommendedName>
        <fullName evidence="8">Cytochrome c domain-containing protein</fullName>
    </recommendedName>
</protein>
<dbReference type="Gene3D" id="2.130.10.10">
    <property type="entry name" value="YVTN repeat-like/Quinoprotein amine dehydrogenase"/>
    <property type="match status" value="4"/>
</dbReference>
<name>A0ABP9P5I8_9BACT</name>
<sequence length="795" mass="84634">MKRVLFCLTFCWACGPLIQGATINFEKQLWPVLKDNCLACHNKTTTKGELNMETPALMIQGGENGKGIEAGQGEKSLIYLAAVGEWDSEMPPKNNKVGAVKLTSGELALLKQWIDEGALYSARQEKVIAWEPLPESYRPIYASAITADGRYAAAARGNQVTLYHLPTGTAMTRLTDEALLKSGLYQKPGVAHRDIVPAMTFSPDGSHLATGSFREVKIWRREESKPKPVNAPAALAETKFSLASTVADTVALMDKPTGQKLRDFKHGAAVSAFVLSADNQRLATAGADHQVKIWEVATGKLLLGIQGDLASAVTLMEKADAIAKTTSEAAWQTSAIAKAEKEGTDLAARLKKAKELADAARKEHEDKAKMLKPKQEAKVAADKARAETESLLAKVPEGKPDVALIQKNKEAGAKSETASMQLAEAQEALMRAEAGIKDAEAEIKLVTTAMAQATEAVAAAKLALETAKKETAAATAAKNEATKAQAGAIPTLTSLCFSPDGLQVAGLDAGGQVRVWSTQTGGPVSQQTVTEVGQTKTISWPTPAGWVITGDNASVLHADEAQAAWKLERTLGSGDDKSAITDRVNALAFSADGKTLAIGSGEPSRSGDILLWALDKNQVMANFTEHHLDSVLCLDFSPDGKLLASGGADKVARITDLATRKVVKVFEGHTHHVLGLSWRYDGRMLATAGADNVVKIWDWTVGDRRKNVDGWDKEITAIGYLGSSDVLATTSGDGKVRLINSAGAEVKSLPGVKDFMNALASSRMGEWLVAGGEEGVLHVWNVASGKEVGRFNTER</sequence>
<feature type="repeat" description="WD" evidence="5">
    <location>
        <begin position="749"/>
        <end position="790"/>
    </location>
</feature>
<dbReference type="InterPro" id="IPR011429">
    <property type="entry name" value="Cyt_c_Planctomycete-type"/>
</dbReference>
<dbReference type="SUPFAM" id="SSF50998">
    <property type="entry name" value="Quinoprotein alcohol dehydrogenase-like"/>
    <property type="match status" value="1"/>
</dbReference>
<dbReference type="CDD" id="cd00200">
    <property type="entry name" value="WD40"/>
    <property type="match status" value="1"/>
</dbReference>
<evidence type="ECO:0000313" key="10">
    <source>
        <dbReference type="Proteomes" id="UP001499852"/>
    </source>
</evidence>
<organism evidence="9 10">
    <name type="scientific">Prosthecobacter algae</name>
    <dbReference type="NCBI Taxonomy" id="1144682"/>
    <lineage>
        <taxon>Bacteria</taxon>
        <taxon>Pseudomonadati</taxon>
        <taxon>Verrucomicrobiota</taxon>
        <taxon>Verrucomicrobiia</taxon>
        <taxon>Verrucomicrobiales</taxon>
        <taxon>Verrucomicrobiaceae</taxon>
        <taxon>Prosthecobacter</taxon>
    </lineage>
</organism>
<dbReference type="InterPro" id="IPR019775">
    <property type="entry name" value="WD40_repeat_CS"/>
</dbReference>
<keyword evidence="6" id="KW-0349">Heme</keyword>
<comment type="caution">
    <text evidence="9">The sequence shown here is derived from an EMBL/GenBank/DDBJ whole genome shotgun (WGS) entry which is preliminary data.</text>
</comment>
<evidence type="ECO:0000259" key="8">
    <source>
        <dbReference type="PROSITE" id="PS51007"/>
    </source>
</evidence>
<dbReference type="Pfam" id="PF07635">
    <property type="entry name" value="PSCyt1"/>
    <property type="match status" value="1"/>
</dbReference>
<feature type="repeat" description="WD" evidence="5">
    <location>
        <begin position="666"/>
        <end position="698"/>
    </location>
</feature>
<keyword evidence="3" id="KW-0677">Repeat</keyword>
<accession>A0ABP9P5I8</accession>
<dbReference type="SMART" id="SM00320">
    <property type="entry name" value="WD40"/>
    <property type="match status" value="8"/>
</dbReference>
<dbReference type="InterPro" id="IPR011047">
    <property type="entry name" value="Quinoprotein_ADH-like_sf"/>
</dbReference>
<dbReference type="InterPro" id="IPR009056">
    <property type="entry name" value="Cyt_c-like_dom"/>
</dbReference>
<evidence type="ECO:0000256" key="1">
    <source>
        <dbReference type="ARBA" id="ARBA00022574"/>
    </source>
</evidence>
<dbReference type="SUPFAM" id="SSF50978">
    <property type="entry name" value="WD40 repeat-like"/>
    <property type="match status" value="1"/>
</dbReference>
<dbReference type="InterPro" id="IPR036322">
    <property type="entry name" value="WD40_repeat_dom_sf"/>
</dbReference>
<keyword evidence="7" id="KW-0175">Coiled coil</keyword>
<dbReference type="PROSITE" id="PS51007">
    <property type="entry name" value="CYTC"/>
    <property type="match status" value="1"/>
</dbReference>
<evidence type="ECO:0000256" key="2">
    <source>
        <dbReference type="ARBA" id="ARBA00022723"/>
    </source>
</evidence>
<gene>
    <name evidence="9" type="ORF">GCM10023213_24270</name>
</gene>
<feature type="domain" description="Cytochrome c" evidence="8">
    <location>
        <begin position="15"/>
        <end position="118"/>
    </location>
</feature>
<keyword evidence="10" id="KW-1185">Reference proteome</keyword>
<feature type="coiled-coil region" evidence="7">
    <location>
        <begin position="336"/>
        <end position="394"/>
    </location>
</feature>
<keyword evidence="1 5" id="KW-0853">WD repeat</keyword>
<dbReference type="Pfam" id="PF00400">
    <property type="entry name" value="WD40"/>
    <property type="match status" value="6"/>
</dbReference>